<dbReference type="PANTHER" id="PTHR11188">
    <property type="entry name" value="ARRESTIN DOMAIN CONTAINING PROTEIN"/>
    <property type="match status" value="1"/>
</dbReference>
<feature type="region of interest" description="Disordered" evidence="1">
    <location>
        <begin position="1054"/>
        <end position="1136"/>
    </location>
</feature>
<dbReference type="Pfam" id="PF00339">
    <property type="entry name" value="Arrestin_N"/>
    <property type="match status" value="1"/>
</dbReference>
<dbReference type="Gene3D" id="2.60.40.640">
    <property type="match status" value="2"/>
</dbReference>
<feature type="compositionally biased region" description="Polar residues" evidence="1">
    <location>
        <begin position="506"/>
        <end position="530"/>
    </location>
</feature>
<dbReference type="InterPro" id="IPR014756">
    <property type="entry name" value="Ig_E-set"/>
</dbReference>
<feature type="region of interest" description="Disordered" evidence="1">
    <location>
        <begin position="217"/>
        <end position="275"/>
    </location>
</feature>
<dbReference type="SUPFAM" id="SSF81296">
    <property type="entry name" value="E set domains"/>
    <property type="match status" value="1"/>
</dbReference>
<feature type="compositionally biased region" description="Low complexity" evidence="1">
    <location>
        <begin position="65"/>
        <end position="83"/>
    </location>
</feature>
<dbReference type="STRING" id="106004.A0A1Y2EH66"/>
<feature type="compositionally biased region" description="Low complexity" evidence="1">
    <location>
        <begin position="563"/>
        <end position="585"/>
    </location>
</feature>
<feature type="compositionally biased region" description="Basic and acidic residues" evidence="1">
    <location>
        <begin position="473"/>
        <end position="483"/>
    </location>
</feature>
<name>A0A1Y2EH66_9BASI</name>
<dbReference type="InterPro" id="IPR011022">
    <property type="entry name" value="Arrestin_C-like"/>
</dbReference>
<feature type="compositionally biased region" description="Low complexity" evidence="1">
    <location>
        <begin position="105"/>
        <end position="127"/>
    </location>
</feature>
<dbReference type="GO" id="GO:0005886">
    <property type="term" value="C:plasma membrane"/>
    <property type="evidence" value="ECO:0007669"/>
    <property type="project" value="TreeGrafter"/>
</dbReference>
<feature type="region of interest" description="Disordered" evidence="1">
    <location>
        <begin position="968"/>
        <end position="1019"/>
    </location>
</feature>
<evidence type="ECO:0000313" key="3">
    <source>
        <dbReference type="EMBL" id="ORY70767.1"/>
    </source>
</evidence>
<reference evidence="3 4" key="1">
    <citation type="submission" date="2016-07" db="EMBL/GenBank/DDBJ databases">
        <title>Pervasive Adenine N6-methylation of Active Genes in Fungi.</title>
        <authorList>
            <consortium name="DOE Joint Genome Institute"/>
            <person name="Mondo S.J."/>
            <person name="Dannebaum R.O."/>
            <person name="Kuo R.C."/>
            <person name="Labutti K."/>
            <person name="Haridas S."/>
            <person name="Kuo A."/>
            <person name="Salamov A."/>
            <person name="Ahrendt S.R."/>
            <person name="Lipzen A."/>
            <person name="Sullivan W."/>
            <person name="Andreopoulos W.B."/>
            <person name="Clum A."/>
            <person name="Lindquist E."/>
            <person name="Daum C."/>
            <person name="Ramamoorthy G.K."/>
            <person name="Gryganskyi A."/>
            <person name="Culley D."/>
            <person name="Magnuson J.K."/>
            <person name="James T.Y."/>
            <person name="O'Malley M.A."/>
            <person name="Stajich J.E."/>
            <person name="Spatafora J.W."/>
            <person name="Visel A."/>
            <person name="Grigoriev I.V."/>
        </authorList>
    </citation>
    <scope>NUCLEOTIDE SEQUENCE [LARGE SCALE GENOMIC DNA]</scope>
    <source>
        <strain evidence="3 4">62-1032</strain>
    </source>
</reference>
<dbReference type="GO" id="GO:0031625">
    <property type="term" value="F:ubiquitin protein ligase binding"/>
    <property type="evidence" value="ECO:0007669"/>
    <property type="project" value="TreeGrafter"/>
</dbReference>
<evidence type="ECO:0000313" key="4">
    <source>
        <dbReference type="Proteomes" id="UP000193467"/>
    </source>
</evidence>
<comment type="caution">
    <text evidence="3">The sequence shown here is derived from an EMBL/GenBank/DDBJ whole genome shotgun (WGS) entry which is preliminary data.</text>
</comment>
<proteinExistence type="predicted"/>
<feature type="compositionally biased region" description="Low complexity" evidence="1">
    <location>
        <begin position="1057"/>
        <end position="1076"/>
    </location>
</feature>
<evidence type="ECO:0000256" key="1">
    <source>
        <dbReference type="SAM" id="MobiDB-lite"/>
    </source>
</evidence>
<feature type="compositionally biased region" description="Acidic residues" evidence="1">
    <location>
        <begin position="1099"/>
        <end position="1121"/>
    </location>
</feature>
<feature type="domain" description="Arrestin C-terminal-like" evidence="2">
    <location>
        <begin position="759"/>
        <end position="947"/>
    </location>
</feature>
<dbReference type="OrthoDB" id="2238745at2759"/>
<feature type="compositionally biased region" description="Low complexity" evidence="1">
    <location>
        <begin position="322"/>
        <end position="339"/>
    </location>
</feature>
<feature type="compositionally biased region" description="Low complexity" evidence="1">
    <location>
        <begin position="373"/>
        <end position="396"/>
    </location>
</feature>
<feature type="compositionally biased region" description="Polar residues" evidence="1">
    <location>
        <begin position="406"/>
        <end position="453"/>
    </location>
</feature>
<feature type="compositionally biased region" description="Gly residues" evidence="1">
    <location>
        <begin position="1"/>
        <end position="10"/>
    </location>
</feature>
<organism evidence="3 4">
    <name type="scientific">Leucosporidium creatinivorum</name>
    <dbReference type="NCBI Taxonomy" id="106004"/>
    <lineage>
        <taxon>Eukaryota</taxon>
        <taxon>Fungi</taxon>
        <taxon>Dikarya</taxon>
        <taxon>Basidiomycota</taxon>
        <taxon>Pucciniomycotina</taxon>
        <taxon>Microbotryomycetes</taxon>
        <taxon>Leucosporidiales</taxon>
        <taxon>Leucosporidium</taxon>
    </lineage>
</organism>
<dbReference type="InterPro" id="IPR011021">
    <property type="entry name" value="Arrestin-like_N"/>
</dbReference>
<feature type="compositionally biased region" description="Low complexity" evidence="1">
    <location>
        <begin position="532"/>
        <end position="556"/>
    </location>
</feature>
<accession>A0A1Y2EH66</accession>
<feature type="compositionally biased region" description="Basic and acidic residues" evidence="1">
    <location>
        <begin position="625"/>
        <end position="644"/>
    </location>
</feature>
<dbReference type="GO" id="GO:0005829">
    <property type="term" value="C:cytosol"/>
    <property type="evidence" value="ECO:0007669"/>
    <property type="project" value="TreeGrafter"/>
</dbReference>
<dbReference type="InterPro" id="IPR050357">
    <property type="entry name" value="Arrestin_domain-protein"/>
</dbReference>
<feature type="region of interest" description="Disordered" evidence="1">
    <location>
        <begin position="1"/>
        <end position="154"/>
    </location>
</feature>
<dbReference type="AlphaFoldDB" id="A0A1Y2EH66"/>
<protein>
    <submittedName>
        <fullName evidence="3">Or S-antigen, C-terminal domain-domain-containing protein</fullName>
    </submittedName>
</protein>
<dbReference type="GO" id="GO:0070086">
    <property type="term" value="P:ubiquitin-dependent endocytosis"/>
    <property type="evidence" value="ECO:0007669"/>
    <property type="project" value="TreeGrafter"/>
</dbReference>
<feature type="compositionally biased region" description="Low complexity" evidence="1">
    <location>
        <begin position="606"/>
        <end position="620"/>
    </location>
</feature>
<feature type="compositionally biased region" description="Basic and acidic residues" evidence="1">
    <location>
        <begin position="235"/>
        <end position="245"/>
    </location>
</feature>
<dbReference type="GO" id="GO:0030674">
    <property type="term" value="F:protein-macromolecule adaptor activity"/>
    <property type="evidence" value="ECO:0007669"/>
    <property type="project" value="TreeGrafter"/>
</dbReference>
<dbReference type="Proteomes" id="UP000193467">
    <property type="component" value="Unassembled WGS sequence"/>
</dbReference>
<keyword evidence="4" id="KW-1185">Reference proteome</keyword>
<sequence>MAPSSTGGGTAVTIRLTEPHVLLVGGPEHERARARRRRALRQTTTAQEATAPTTTDVQQGATPLTSPAPSRPGSRPGSRTASPAPTPGRGRLPAGVAAGEFVPPNSRGRSGSRNRNLGGSRGRSSSRAPAVGPDDPPTLTTGSGTADEALLADEPPPAMLRGLLTLTLAKPSRIREISVRLRGIARTEWPEGIGPRRMDTMEESILTNITSTFFTASGSSMERRAASIGPGSGDHAFDPRSDSRGRSARRATSMMPSRDTSHGRSYPSRDSAFHEDDSLANVAEEPSFQVPLHTLSRISSSTELEQMNLDHPIPPVRPGETAPAYEAVPSAPSSPSLAPSRPPLNGRARSGDSFDLTRSLRNPALQGPQHIDGSPTPSRSPLGRSSPRTAPSSPATNGDVPLAPLSRSTTGHSRLSQESNPSSEAADSPVQTDSPAQTDSRDISTASSIASRQSTDDSENGWNSAPVLGSNFERGRPATRDNSRGSGGEGSIGASTSNLPIDGSAPTFQSRASNRQSPSPAGFSTSTDSRPSNRSGSLSTTTGNRRRGSASSTATAGPPPTTLPTALRNMSASGSRSSTSKSRFSLAGLSDALRGKSSSRARESSSARGESSSRPSRELSVPASDSRRATSPDTRRPNVRDQSRGRKTALKALRDALTSGKEHGGVEHDSDEDGDLHATGWKEFRAGTYTYPISIAVPASLPPTIASDFGHVSYSLKATVYRAGALTPNLSTSTEIILVSAPGQDDTEENESIVVERFWETQMKYHVALSGKSFPIGGTIPISIRLNPMAKVKLYRVTAILEQKTNYYASGRKLTRHETPKKYPLLRIEHKDPKDPLLPILSDDPNAIADHPLAAFFINPTSSEDATPSLLDPLGPWNIESYLKLPECTTKVNFSTNHDKANISVSHILKVMLRVERGDDDFLDSKGKRKLWDVIIESPIHILSCRCTANILPAYSPSGTLPGTSSLSLAGPSECSHNVGLPSHSSSRLGVSMHMSVGSSRNAHSLSGAGAGAGGHRDPPVATLAQNLLFARLVAGEETPSGEVPPTYDAAIHAPLSTGRRTSRSGSRGASRSASGSRRRRSDVSTGTVTEFRQRLGDQLEEEEEHAEGFEADADEDDDEREERGRGRSSSRNVSR</sequence>
<dbReference type="FunCoup" id="A0A1Y2EH66">
    <property type="interactions" value="298"/>
</dbReference>
<dbReference type="InterPro" id="IPR014752">
    <property type="entry name" value="Arrestin-like_C"/>
</dbReference>
<feature type="region of interest" description="Disordered" evidence="1">
    <location>
        <begin position="309"/>
        <end position="647"/>
    </location>
</feature>
<dbReference type="Pfam" id="PF02752">
    <property type="entry name" value="Arrestin_C"/>
    <property type="match status" value="1"/>
</dbReference>
<dbReference type="InParanoid" id="A0A1Y2EH66"/>
<dbReference type="PANTHER" id="PTHR11188:SF17">
    <property type="entry name" value="FI21816P1"/>
    <property type="match status" value="1"/>
</dbReference>
<feature type="compositionally biased region" description="Low complexity" evidence="1">
    <location>
        <begin position="41"/>
        <end position="55"/>
    </location>
</feature>
<gene>
    <name evidence="3" type="ORF">BCR35DRAFT_307831</name>
</gene>
<dbReference type="EMBL" id="MCGR01000054">
    <property type="protein sequence ID" value="ORY70767.1"/>
    <property type="molecule type" value="Genomic_DNA"/>
</dbReference>
<evidence type="ECO:0000259" key="2">
    <source>
        <dbReference type="SMART" id="SM01017"/>
    </source>
</evidence>
<dbReference type="SMART" id="SM01017">
    <property type="entry name" value="Arrestin_C"/>
    <property type="match status" value="1"/>
</dbReference>